<evidence type="ECO:0000313" key="3">
    <source>
        <dbReference type="EMBL" id="KAK0406741.1"/>
    </source>
</evidence>
<evidence type="ECO:0000313" key="4">
    <source>
        <dbReference type="Proteomes" id="UP001175271"/>
    </source>
</evidence>
<comment type="caution">
    <text evidence="3">The sequence shown here is derived from an EMBL/GenBank/DDBJ whole genome shotgun (WGS) entry which is preliminary data.</text>
</comment>
<proteinExistence type="predicted"/>
<dbReference type="AlphaFoldDB" id="A0AA39LQV0"/>
<name>A0AA39LQV0_9BILA</name>
<sequence>MVKKRGRPAKKEVPLDKTYVIEKANAEDNKENTEEAERSADDDNKAGGSKDVGRRADVAEKRKTAKPVEDGEPPKKAYAIMLDSRFFLSNPDFGLEPPINYRYRNLTYAFSGFLLIMLVIFLCFLTCCCCRLRSVEKRIRERNVEAGWTPYDFDHRIFGRYNQDMKRSSTQHSMADQQNIEDCQSSDDHWDYMDDVDEIVDEQIVAGRRRLTVKWAPSALSKPVLQRESMITFQEFDMFKKIRNAGRMRIINWIDKHACTTKDPSMMLYIIGYGADEEQTIVDHKFLKNYFEDELLMFLAQRLAGR</sequence>
<feature type="compositionally biased region" description="Basic and acidic residues" evidence="1">
    <location>
        <begin position="24"/>
        <end position="45"/>
    </location>
</feature>
<feature type="transmembrane region" description="Helical" evidence="2">
    <location>
        <begin position="108"/>
        <end position="132"/>
    </location>
</feature>
<evidence type="ECO:0000256" key="1">
    <source>
        <dbReference type="SAM" id="MobiDB-lite"/>
    </source>
</evidence>
<keyword evidence="2" id="KW-1133">Transmembrane helix</keyword>
<dbReference type="Proteomes" id="UP001175271">
    <property type="component" value="Unassembled WGS sequence"/>
</dbReference>
<protein>
    <submittedName>
        <fullName evidence="3">Uncharacterized protein</fullName>
    </submittedName>
</protein>
<keyword evidence="2" id="KW-0812">Transmembrane</keyword>
<gene>
    <name evidence="3" type="ORF">QR680_018775</name>
</gene>
<feature type="region of interest" description="Disordered" evidence="1">
    <location>
        <begin position="1"/>
        <end position="72"/>
    </location>
</feature>
<feature type="compositionally biased region" description="Basic and acidic residues" evidence="1">
    <location>
        <begin position="51"/>
        <end position="72"/>
    </location>
</feature>
<reference evidence="3" key="1">
    <citation type="submission" date="2023-06" db="EMBL/GenBank/DDBJ databases">
        <title>Genomic analysis of the entomopathogenic nematode Steinernema hermaphroditum.</title>
        <authorList>
            <person name="Schwarz E.M."/>
            <person name="Heppert J.K."/>
            <person name="Baniya A."/>
            <person name="Schwartz H.T."/>
            <person name="Tan C.-H."/>
            <person name="Antoshechkin I."/>
            <person name="Sternberg P.W."/>
            <person name="Goodrich-Blair H."/>
            <person name="Dillman A.R."/>
        </authorList>
    </citation>
    <scope>NUCLEOTIDE SEQUENCE</scope>
    <source>
        <strain evidence="3">PS9179</strain>
        <tissue evidence="3">Whole animal</tissue>
    </source>
</reference>
<dbReference type="EMBL" id="JAUCMV010000004">
    <property type="protein sequence ID" value="KAK0406741.1"/>
    <property type="molecule type" value="Genomic_DNA"/>
</dbReference>
<evidence type="ECO:0000256" key="2">
    <source>
        <dbReference type="SAM" id="Phobius"/>
    </source>
</evidence>
<keyword evidence="4" id="KW-1185">Reference proteome</keyword>
<accession>A0AA39LQV0</accession>
<keyword evidence="2" id="KW-0472">Membrane</keyword>
<organism evidence="3 4">
    <name type="scientific">Steinernema hermaphroditum</name>
    <dbReference type="NCBI Taxonomy" id="289476"/>
    <lineage>
        <taxon>Eukaryota</taxon>
        <taxon>Metazoa</taxon>
        <taxon>Ecdysozoa</taxon>
        <taxon>Nematoda</taxon>
        <taxon>Chromadorea</taxon>
        <taxon>Rhabditida</taxon>
        <taxon>Tylenchina</taxon>
        <taxon>Panagrolaimomorpha</taxon>
        <taxon>Strongyloidoidea</taxon>
        <taxon>Steinernematidae</taxon>
        <taxon>Steinernema</taxon>
    </lineage>
</organism>